<evidence type="ECO:0000313" key="2">
    <source>
        <dbReference type="Proteomes" id="UP000634136"/>
    </source>
</evidence>
<proteinExistence type="predicted"/>
<name>A0A834TV11_9FABA</name>
<dbReference type="AlphaFoldDB" id="A0A834TV11"/>
<dbReference type="PANTHER" id="PTHR33710">
    <property type="entry name" value="BNAC02G09200D PROTEIN"/>
    <property type="match status" value="1"/>
</dbReference>
<accession>A0A834TV11</accession>
<keyword evidence="2" id="KW-1185">Reference proteome</keyword>
<dbReference type="PANTHER" id="PTHR33710:SF77">
    <property type="entry name" value="DNASE I-LIKE SUPERFAMILY PROTEIN"/>
    <property type="match status" value="1"/>
</dbReference>
<gene>
    <name evidence="1" type="ORF">G2W53_018355</name>
</gene>
<protein>
    <submittedName>
        <fullName evidence="1">Ribonuclease H</fullName>
    </submittedName>
</protein>
<dbReference type="SUPFAM" id="SSF56219">
    <property type="entry name" value="DNase I-like"/>
    <property type="match status" value="1"/>
</dbReference>
<reference evidence="1" key="1">
    <citation type="submission" date="2020-09" db="EMBL/GenBank/DDBJ databases">
        <title>Genome-Enabled Discovery of Anthraquinone Biosynthesis in Senna tora.</title>
        <authorList>
            <person name="Kang S.-H."/>
            <person name="Pandey R.P."/>
            <person name="Lee C.-M."/>
            <person name="Sim J.-S."/>
            <person name="Jeong J.-T."/>
            <person name="Choi B.-S."/>
            <person name="Jung M."/>
            <person name="Ginzburg D."/>
            <person name="Zhao K."/>
            <person name="Won S.Y."/>
            <person name="Oh T.-J."/>
            <person name="Yu Y."/>
            <person name="Kim N.-H."/>
            <person name="Lee O.R."/>
            <person name="Lee T.-H."/>
            <person name="Bashyal P."/>
            <person name="Kim T.-S."/>
            <person name="Lee W.-H."/>
            <person name="Kawkins C."/>
            <person name="Kim C.-K."/>
            <person name="Kim J.S."/>
            <person name="Ahn B.O."/>
            <person name="Rhee S.Y."/>
            <person name="Sohng J.K."/>
        </authorList>
    </citation>
    <scope>NUCLEOTIDE SEQUENCE</scope>
    <source>
        <tissue evidence="1">Leaf</tissue>
    </source>
</reference>
<dbReference type="OrthoDB" id="1938551at2759"/>
<dbReference type="EMBL" id="JAAIUW010000006">
    <property type="protein sequence ID" value="KAF7827191.1"/>
    <property type="molecule type" value="Genomic_DNA"/>
</dbReference>
<evidence type="ECO:0000313" key="1">
    <source>
        <dbReference type="EMBL" id="KAF7827191.1"/>
    </source>
</evidence>
<dbReference type="Proteomes" id="UP000634136">
    <property type="component" value="Unassembled WGS sequence"/>
</dbReference>
<organism evidence="1 2">
    <name type="scientific">Senna tora</name>
    <dbReference type="NCBI Taxonomy" id="362788"/>
    <lineage>
        <taxon>Eukaryota</taxon>
        <taxon>Viridiplantae</taxon>
        <taxon>Streptophyta</taxon>
        <taxon>Embryophyta</taxon>
        <taxon>Tracheophyta</taxon>
        <taxon>Spermatophyta</taxon>
        <taxon>Magnoliopsida</taxon>
        <taxon>eudicotyledons</taxon>
        <taxon>Gunneridae</taxon>
        <taxon>Pentapetalae</taxon>
        <taxon>rosids</taxon>
        <taxon>fabids</taxon>
        <taxon>Fabales</taxon>
        <taxon>Fabaceae</taxon>
        <taxon>Caesalpinioideae</taxon>
        <taxon>Cassia clade</taxon>
        <taxon>Senna</taxon>
    </lineage>
</organism>
<sequence length="384" mass="42342">MKSITTSKALRETKNPVAILIPSNTTTSHTILCLPVGAIGIDFDPIVIRSLPPRIATQIIPSGISSDAHNLRGLPKIIELNFKDRNQSNGVLLFPIKDPIVSLFPDKPNGIPEFCAPTIFRFPEGSNMAAISKSVETSLGEKVASSTSVIITHFPSPTLMDMGFSGPKFTWGRQEVKERLDWAFINQEGRVLFPEAHVTHLPELKSDHRPILISLNLSDQSEPGSRPFCFQAGWLSDKSFPSLIERTWCDTEDWAANAKIFTEAVKDWNKDQFDNLIDVPFPLTNCFLALSDSSLNRIQAPISDEEVKRAVFSIGAFKAPGPDGFQAIFFHSQWHIVGKSVCSLIKNIFTETALIAEINQLNAVSFQGDIAVTTLSLSKKLSIP</sequence>
<comment type="caution">
    <text evidence="1">The sequence shown here is derived from an EMBL/GenBank/DDBJ whole genome shotgun (WGS) entry which is preliminary data.</text>
</comment>
<dbReference type="InterPro" id="IPR036691">
    <property type="entry name" value="Endo/exonu/phosph_ase_sf"/>
</dbReference>